<dbReference type="Pfam" id="PF00144">
    <property type="entry name" value="Beta-lactamase"/>
    <property type="match status" value="1"/>
</dbReference>
<organism evidence="2 3">
    <name type="scientific">marine gamma proteobacterium HTCC2143</name>
    <dbReference type="NCBI Taxonomy" id="247633"/>
    <lineage>
        <taxon>Bacteria</taxon>
        <taxon>Pseudomonadati</taxon>
        <taxon>Pseudomonadota</taxon>
        <taxon>Gammaproteobacteria</taxon>
        <taxon>Cellvibrionales</taxon>
        <taxon>Spongiibacteraceae</taxon>
        <taxon>BD1-7 clade</taxon>
    </lineage>
</organism>
<accession>A0YFL0</accession>
<dbReference type="STRING" id="247633.GP2143_09470"/>
<feature type="domain" description="Beta-lactamase-related" evidence="1">
    <location>
        <begin position="144"/>
        <end position="434"/>
    </location>
</feature>
<comment type="caution">
    <text evidence="2">The sequence shown here is derived from an EMBL/GenBank/DDBJ whole genome shotgun (WGS) entry which is preliminary data.</text>
</comment>
<keyword evidence="3" id="KW-1185">Reference proteome</keyword>
<protein>
    <submittedName>
        <fullName evidence="2">Beta-lactamase</fullName>
    </submittedName>
</protein>
<dbReference type="SUPFAM" id="SSF56601">
    <property type="entry name" value="beta-lactamase/transpeptidase-like"/>
    <property type="match status" value="1"/>
</dbReference>
<sequence>MKKSVSVLCLVIGLAGTYAYYRMAPILQGASGYSAKNICSGHFLSEFSGEQIVEQALLGASPLLANVSYQINQDEKRVDTSLLGFFKRRAIFVDGIGCVLVSAGEETTSHRVNVAEMQPLDDDAAWPQGRAKSAMGQDYSHLLDEAFSESSKSQPRQTKAVVVVHNGRIVAERYAEGITQDTPLIGWSMTKSVSSLLIGLLVKDGVLDIYQPAAVAEWQQTESDPRRAITLDQLLRMSSSLEFNETYDVLSDVSEMLANQSDTGGFAASKPLIAEPGDVWAYSSGTTNIVSSVIRQTLGGDLQDYYDFTRDRLFNPLGIRSAVLEVDANGTFIGSSYGYASARDWARLGQFCLQNGNWLGEQLLPVNWIKYSTTPTPNNPGNDYGAQFWLNAEPTESQRQRSWPLLPTDAFFFSGYQGQFVAVVPSRDLVVVRLGFTPQGNHGTEQLIAGVIELLPQSDDINTADVNLSLTTQ</sequence>
<gene>
    <name evidence="2" type="ORF">GP2143_09470</name>
</gene>
<dbReference type="InterPro" id="IPR001466">
    <property type="entry name" value="Beta-lactam-related"/>
</dbReference>
<dbReference type="InterPro" id="IPR050789">
    <property type="entry name" value="Diverse_Enzym_Activities"/>
</dbReference>
<dbReference type="PANTHER" id="PTHR43283:SF7">
    <property type="entry name" value="BETA-LACTAMASE-RELATED DOMAIN-CONTAINING PROTEIN"/>
    <property type="match status" value="1"/>
</dbReference>
<dbReference type="AlphaFoldDB" id="A0YFL0"/>
<reference evidence="2 3" key="1">
    <citation type="journal article" date="2010" name="J. Bacteriol.">
        <title>Genome sequence of the oligotrophic marine Gammaproteobacterium HTCC2143, isolated from the Oregon Coast.</title>
        <authorList>
            <person name="Oh H.M."/>
            <person name="Kang I."/>
            <person name="Ferriera S."/>
            <person name="Giovannoni S.J."/>
            <person name="Cho J.C."/>
        </authorList>
    </citation>
    <scope>NUCLEOTIDE SEQUENCE [LARGE SCALE GENOMIC DNA]</scope>
    <source>
        <strain evidence="2 3">HTCC2143</strain>
    </source>
</reference>
<name>A0YFL0_9GAMM</name>
<evidence type="ECO:0000259" key="1">
    <source>
        <dbReference type="Pfam" id="PF00144"/>
    </source>
</evidence>
<dbReference type="eggNOG" id="COG1680">
    <property type="taxonomic scope" value="Bacteria"/>
</dbReference>
<dbReference type="EMBL" id="AAVT01000008">
    <property type="protein sequence ID" value="EAW30424.1"/>
    <property type="molecule type" value="Genomic_DNA"/>
</dbReference>
<evidence type="ECO:0000313" key="3">
    <source>
        <dbReference type="Proteomes" id="UP000004931"/>
    </source>
</evidence>
<dbReference type="OrthoDB" id="119951at2"/>
<evidence type="ECO:0000313" key="2">
    <source>
        <dbReference type="EMBL" id="EAW30424.1"/>
    </source>
</evidence>
<dbReference type="Gene3D" id="3.40.710.10">
    <property type="entry name" value="DD-peptidase/beta-lactamase superfamily"/>
    <property type="match status" value="1"/>
</dbReference>
<dbReference type="PANTHER" id="PTHR43283">
    <property type="entry name" value="BETA-LACTAMASE-RELATED"/>
    <property type="match status" value="1"/>
</dbReference>
<dbReference type="Proteomes" id="UP000004931">
    <property type="component" value="Unassembled WGS sequence"/>
</dbReference>
<proteinExistence type="predicted"/>
<dbReference type="InterPro" id="IPR012338">
    <property type="entry name" value="Beta-lactam/transpept-like"/>
</dbReference>